<dbReference type="AlphaFoldDB" id="A0AAD1ULB6"/>
<evidence type="ECO:0000313" key="2">
    <source>
        <dbReference type="Proteomes" id="UP001295684"/>
    </source>
</evidence>
<protein>
    <submittedName>
        <fullName evidence="1">Uncharacterized protein</fullName>
    </submittedName>
</protein>
<organism evidence="1 2">
    <name type="scientific">Euplotes crassus</name>
    <dbReference type="NCBI Taxonomy" id="5936"/>
    <lineage>
        <taxon>Eukaryota</taxon>
        <taxon>Sar</taxon>
        <taxon>Alveolata</taxon>
        <taxon>Ciliophora</taxon>
        <taxon>Intramacronucleata</taxon>
        <taxon>Spirotrichea</taxon>
        <taxon>Hypotrichia</taxon>
        <taxon>Euplotida</taxon>
        <taxon>Euplotidae</taxon>
        <taxon>Moneuplotes</taxon>
    </lineage>
</organism>
<proteinExistence type="predicted"/>
<reference evidence="1" key="1">
    <citation type="submission" date="2023-07" db="EMBL/GenBank/DDBJ databases">
        <authorList>
            <consortium name="AG Swart"/>
            <person name="Singh M."/>
            <person name="Singh A."/>
            <person name="Seah K."/>
            <person name="Emmerich C."/>
        </authorList>
    </citation>
    <scope>NUCLEOTIDE SEQUENCE</scope>
    <source>
        <strain evidence="1">DP1</strain>
    </source>
</reference>
<dbReference type="EMBL" id="CAMPGE010008582">
    <property type="protein sequence ID" value="CAI2367474.1"/>
    <property type="molecule type" value="Genomic_DNA"/>
</dbReference>
<dbReference type="Proteomes" id="UP001295684">
    <property type="component" value="Unassembled WGS sequence"/>
</dbReference>
<evidence type="ECO:0000313" key="1">
    <source>
        <dbReference type="EMBL" id="CAI2367474.1"/>
    </source>
</evidence>
<accession>A0AAD1ULB6</accession>
<sequence>MNALYFPENVKELECLLKMPQCKKEGTKSEEISPITKDKQLDFSHTLKETKDLKISSKRGFPISCSSQEECNSLDQVKMYQSALTPNKAPKNKLRRMEWRLRRLQVIDDF</sequence>
<keyword evidence="2" id="KW-1185">Reference proteome</keyword>
<name>A0AAD1ULB6_EUPCR</name>
<comment type="caution">
    <text evidence="1">The sequence shown here is derived from an EMBL/GenBank/DDBJ whole genome shotgun (WGS) entry which is preliminary data.</text>
</comment>
<gene>
    <name evidence="1" type="ORF">ECRASSUSDP1_LOCUS8760</name>
</gene>